<accession>A0ABU2NID8</accession>
<dbReference type="PROSITE" id="PS50110">
    <property type="entry name" value="RESPONSE_REGULATORY"/>
    <property type="match status" value="1"/>
</dbReference>
<keyword evidence="8" id="KW-1185">Reference proteome</keyword>
<keyword evidence="1" id="KW-0805">Transcription regulation</keyword>
<dbReference type="InterPro" id="IPR000792">
    <property type="entry name" value="Tscrpt_reg_LuxR_C"/>
</dbReference>
<evidence type="ECO:0000259" key="6">
    <source>
        <dbReference type="PROSITE" id="PS50110"/>
    </source>
</evidence>
<comment type="caution">
    <text evidence="7">The sequence shown here is derived from an EMBL/GenBank/DDBJ whole genome shotgun (WGS) entry which is preliminary data.</text>
</comment>
<dbReference type="PANTHER" id="PTHR43214:SF24">
    <property type="entry name" value="TRANSCRIPTIONAL REGULATORY PROTEIN NARL-RELATED"/>
    <property type="match status" value="1"/>
</dbReference>
<dbReference type="SUPFAM" id="SSF46894">
    <property type="entry name" value="C-terminal effector domain of the bipartite response regulators"/>
    <property type="match status" value="1"/>
</dbReference>
<keyword evidence="3" id="KW-0804">Transcription</keyword>
<protein>
    <submittedName>
        <fullName evidence="7">Response regulator transcription factor</fullName>
    </submittedName>
</protein>
<dbReference type="InterPro" id="IPR039420">
    <property type="entry name" value="WalR-like"/>
</dbReference>
<dbReference type="CDD" id="cd06170">
    <property type="entry name" value="LuxR_C_like"/>
    <property type="match status" value="1"/>
</dbReference>
<dbReference type="InterPro" id="IPR011006">
    <property type="entry name" value="CheY-like_superfamily"/>
</dbReference>
<evidence type="ECO:0000256" key="3">
    <source>
        <dbReference type="ARBA" id="ARBA00023163"/>
    </source>
</evidence>
<dbReference type="PANTHER" id="PTHR43214">
    <property type="entry name" value="TWO-COMPONENT RESPONSE REGULATOR"/>
    <property type="match status" value="1"/>
</dbReference>
<dbReference type="Gene3D" id="3.40.50.2300">
    <property type="match status" value="1"/>
</dbReference>
<dbReference type="EMBL" id="JAVREJ010000033">
    <property type="protein sequence ID" value="MDT0353470.1"/>
    <property type="molecule type" value="Genomic_DNA"/>
</dbReference>
<sequence>MRVVIGEDEPLLREGLALLLSRNDFDVVSAVGDADALRAAAATHRPDVVVTDIRMPPGNTDDGLRAALDIHGADPPTPVLVLSQHVSRRYVTTLLGDRAGGIGYLLKHRVTDVESFCDDLSRVARGAVVLDPEVVAVMVGRSARDDGRVDRLTPRQLQVLGLVAEGRSNLAIAHRLGITEKAVGRHAAQIYDTLGLPLSLDDHRRVLAVVRFLDR</sequence>
<dbReference type="PROSITE" id="PS50043">
    <property type="entry name" value="HTH_LUXR_2"/>
    <property type="match status" value="1"/>
</dbReference>
<dbReference type="RefSeq" id="WP_311559983.1">
    <property type="nucleotide sequence ID" value="NZ_JAVREJ010000033.1"/>
</dbReference>
<dbReference type="SMART" id="SM00421">
    <property type="entry name" value="HTH_LUXR"/>
    <property type="match status" value="1"/>
</dbReference>
<gene>
    <name evidence="7" type="ORF">RM445_28625</name>
</gene>
<evidence type="ECO:0000313" key="8">
    <source>
        <dbReference type="Proteomes" id="UP001183202"/>
    </source>
</evidence>
<feature type="domain" description="HTH luxR-type" evidence="5">
    <location>
        <begin position="145"/>
        <end position="215"/>
    </location>
</feature>
<dbReference type="InterPro" id="IPR016032">
    <property type="entry name" value="Sig_transdc_resp-reg_C-effctor"/>
</dbReference>
<evidence type="ECO:0000259" key="5">
    <source>
        <dbReference type="PROSITE" id="PS50043"/>
    </source>
</evidence>
<dbReference type="Proteomes" id="UP001183202">
    <property type="component" value="Unassembled WGS sequence"/>
</dbReference>
<dbReference type="Pfam" id="PF00072">
    <property type="entry name" value="Response_reg"/>
    <property type="match status" value="1"/>
</dbReference>
<keyword evidence="2" id="KW-0238">DNA-binding</keyword>
<dbReference type="SMART" id="SM00448">
    <property type="entry name" value="REC"/>
    <property type="match status" value="1"/>
</dbReference>
<dbReference type="SUPFAM" id="SSF52172">
    <property type="entry name" value="CheY-like"/>
    <property type="match status" value="1"/>
</dbReference>
<evidence type="ECO:0000313" key="7">
    <source>
        <dbReference type="EMBL" id="MDT0353470.1"/>
    </source>
</evidence>
<feature type="modified residue" description="4-aspartylphosphate" evidence="4">
    <location>
        <position position="52"/>
    </location>
</feature>
<name>A0ABU2NID8_9PSEU</name>
<evidence type="ECO:0000256" key="1">
    <source>
        <dbReference type="ARBA" id="ARBA00023015"/>
    </source>
</evidence>
<dbReference type="InterPro" id="IPR001789">
    <property type="entry name" value="Sig_transdc_resp-reg_receiver"/>
</dbReference>
<dbReference type="Pfam" id="PF00196">
    <property type="entry name" value="GerE"/>
    <property type="match status" value="1"/>
</dbReference>
<keyword evidence="4" id="KW-0597">Phosphoprotein</keyword>
<evidence type="ECO:0000256" key="4">
    <source>
        <dbReference type="PROSITE-ProRule" id="PRU00169"/>
    </source>
</evidence>
<proteinExistence type="predicted"/>
<organism evidence="7 8">
    <name type="scientific">Pseudonocardia charpentierae</name>
    <dbReference type="NCBI Taxonomy" id="3075545"/>
    <lineage>
        <taxon>Bacteria</taxon>
        <taxon>Bacillati</taxon>
        <taxon>Actinomycetota</taxon>
        <taxon>Actinomycetes</taxon>
        <taxon>Pseudonocardiales</taxon>
        <taxon>Pseudonocardiaceae</taxon>
        <taxon>Pseudonocardia</taxon>
    </lineage>
</organism>
<feature type="domain" description="Response regulatory" evidence="6">
    <location>
        <begin position="2"/>
        <end position="122"/>
    </location>
</feature>
<dbReference type="PRINTS" id="PR00038">
    <property type="entry name" value="HTHLUXR"/>
</dbReference>
<reference evidence="8" key="1">
    <citation type="submission" date="2023-07" db="EMBL/GenBank/DDBJ databases">
        <title>30 novel species of actinomycetes from the DSMZ collection.</title>
        <authorList>
            <person name="Nouioui I."/>
        </authorList>
    </citation>
    <scope>NUCLEOTIDE SEQUENCE [LARGE SCALE GENOMIC DNA]</scope>
    <source>
        <strain evidence="8">DSM 45834</strain>
    </source>
</reference>
<evidence type="ECO:0000256" key="2">
    <source>
        <dbReference type="ARBA" id="ARBA00023125"/>
    </source>
</evidence>